<dbReference type="Pfam" id="PF13410">
    <property type="entry name" value="GST_C_2"/>
    <property type="match status" value="1"/>
</dbReference>
<dbReference type="GO" id="GO:0004364">
    <property type="term" value="F:glutathione transferase activity"/>
    <property type="evidence" value="ECO:0007669"/>
    <property type="project" value="UniProtKB-EC"/>
</dbReference>
<dbReference type="Gene3D" id="3.40.30.10">
    <property type="entry name" value="Glutaredoxin"/>
    <property type="match status" value="1"/>
</dbReference>
<dbReference type="InterPro" id="IPR000504">
    <property type="entry name" value="RRM_dom"/>
</dbReference>
<dbReference type="SUPFAM" id="SSF54928">
    <property type="entry name" value="RNA-binding domain, RBD"/>
    <property type="match status" value="1"/>
</dbReference>
<evidence type="ECO:0000313" key="10">
    <source>
        <dbReference type="Proteomes" id="UP001161247"/>
    </source>
</evidence>
<dbReference type="AlphaFoldDB" id="A0AAV1C8Q9"/>
<dbReference type="InterPro" id="IPR036282">
    <property type="entry name" value="Glutathione-S-Trfase_C_sf"/>
</dbReference>
<evidence type="ECO:0000256" key="3">
    <source>
        <dbReference type="ARBA" id="ARBA00047960"/>
    </source>
</evidence>
<dbReference type="InterPro" id="IPR035979">
    <property type="entry name" value="RBD_domain_sf"/>
</dbReference>
<feature type="compositionally biased region" description="Polar residues" evidence="6">
    <location>
        <begin position="349"/>
        <end position="364"/>
    </location>
</feature>
<dbReference type="InterPro" id="IPR004045">
    <property type="entry name" value="Glutathione_S-Trfase_N"/>
</dbReference>
<dbReference type="InterPro" id="IPR039780">
    <property type="entry name" value="Mot2"/>
</dbReference>
<feature type="region of interest" description="Disordered" evidence="6">
    <location>
        <begin position="233"/>
        <end position="282"/>
    </location>
</feature>
<dbReference type="Gene3D" id="3.30.70.330">
    <property type="match status" value="1"/>
</dbReference>
<dbReference type="CDD" id="cd12438">
    <property type="entry name" value="RRM_CNOT4"/>
    <property type="match status" value="1"/>
</dbReference>
<dbReference type="Pfam" id="PF00076">
    <property type="entry name" value="RRM_1"/>
    <property type="match status" value="1"/>
</dbReference>
<keyword evidence="2" id="KW-0216">Detoxification</keyword>
<feature type="compositionally biased region" description="Basic and acidic residues" evidence="6">
    <location>
        <begin position="269"/>
        <end position="282"/>
    </location>
</feature>
<sequence>MAEKDETEGRCPACRTIYEKDKIVAMQADCERVASAQCSKKSKPPKATKPKTTEVKKDLTNVRVIQRKMAYVIGLPLSLADEDVLQRKEYFGQYGKISKISLSRTAGGAIQQFINDTCSVYVTYTREEEAVRCIQSVHGFVLDGRYLRASFGTAKYCHAWLRNMPCGNPTCLYLHTIGADEDSFGKDEVAAVHTRNRVQEVAGASNSILKRSGNVLPPPFEEFPNTSDSALEKFTARSSPSDSAQGGPFNGGKMTTFVDVVGRPSSSGPEKDENSSEDRRTVDLCSDRSSVVKEIDNHFGDTCAESLLYKVPSPGHLVSRLPRDRGSNESCAELVREDMIPSDDLLKDPSNSSQGAFSHSSYPARTSEDSSGHSGLHKRTHSSSSFSIDQSSVHSLEEEALPFTCVNSVLNDQGHELKFQASAKSDRIYRSSNSFSNEEIVEHLRRMDDENSTNDVEKCALDAVENSIISNIMSIDLDSFDDSLTLPHGLTELLDETNDRNGSSWNSFTSHDSGFSFSRRDGLTGASFESSLNNLGQMSNTSFKEHYLSNPQHQVSRPPPSLAPPGFSLPSREVPPPGFSAYDRTGRFSRSSSGSYLNTSLPGSLFQLPVSVNNGSNSDIDFADPAILSYGKGKPTNGLNLPGLNTRPPSSNQQMGGLDDETRLWLLMQQQATADQASKYSQMYVPQTPSQGQMGFPGLVGDDLASLNDVYGYQSRLMDQQRQTYEPPSYGKVSQQQMYGNGHISNGGYPYGFADVQRKNEVAMAELQRNDRLMNKYFSGYGDSMYQMANSGDVYTRVFGIAELSEKRNACGGGIDFLNCKLWPYSFVPCYEVSALERESVKQVLPPALDSSSDPPAIFDGIPKLYISYTCPYAQRVWITRNCKGLQDKIKLIPIDLKNRPTWYKDKVYPANKVPALEHNNEVIGESLDLIRYLNDNFEGPSLLPDDPTKREFAEELLSYTDSFHKGVTASFKGEGITEAGASFDYIETALKKFDDGPFFLGDFSIVDIAYAPFIERHQPFLADVMKYDITMGRPKLAAWIEEINKIDAYKVTKSDPKELVESYEKRFLVKICYL</sequence>
<name>A0AAV1C8Q9_OLDCO</name>
<dbReference type="PROSITE" id="PS50404">
    <property type="entry name" value="GST_NTER"/>
    <property type="match status" value="1"/>
</dbReference>
<feature type="region of interest" description="Disordered" evidence="6">
    <location>
        <begin position="548"/>
        <end position="585"/>
    </location>
</feature>
<dbReference type="InterPro" id="IPR034261">
    <property type="entry name" value="CNOT4_RRM"/>
</dbReference>
<feature type="domain" description="GST N-terminal" evidence="8">
    <location>
        <begin position="861"/>
        <end position="942"/>
    </location>
</feature>
<dbReference type="InterPro" id="IPR003954">
    <property type="entry name" value="RRM_euk-type"/>
</dbReference>
<accession>A0AAV1C8Q9</accession>
<evidence type="ECO:0000259" key="8">
    <source>
        <dbReference type="PROSITE" id="PS50404"/>
    </source>
</evidence>
<dbReference type="CDD" id="cd03203">
    <property type="entry name" value="GST_C_Lambda"/>
    <property type="match status" value="1"/>
</dbReference>
<dbReference type="SMART" id="SM00361">
    <property type="entry name" value="RRM_1"/>
    <property type="match status" value="1"/>
</dbReference>
<dbReference type="FunFam" id="3.40.30.10:FF:000091">
    <property type="entry name" value="Glutathione S-transferase L2, chloroplastic"/>
    <property type="match status" value="1"/>
</dbReference>
<dbReference type="GO" id="GO:0016567">
    <property type="term" value="P:protein ubiquitination"/>
    <property type="evidence" value="ECO:0007669"/>
    <property type="project" value="TreeGrafter"/>
</dbReference>
<proteinExistence type="inferred from homology"/>
<dbReference type="InterPro" id="IPR036249">
    <property type="entry name" value="Thioredoxin-like_sf"/>
</dbReference>
<dbReference type="EMBL" id="OX459118">
    <property type="protein sequence ID" value="CAI9091014.1"/>
    <property type="molecule type" value="Genomic_DNA"/>
</dbReference>
<dbReference type="InterPro" id="IPR040079">
    <property type="entry name" value="Glutathione_S-Trfase"/>
</dbReference>
<organism evidence="9 10">
    <name type="scientific">Oldenlandia corymbosa var. corymbosa</name>
    <dbReference type="NCBI Taxonomy" id="529605"/>
    <lineage>
        <taxon>Eukaryota</taxon>
        <taxon>Viridiplantae</taxon>
        <taxon>Streptophyta</taxon>
        <taxon>Embryophyta</taxon>
        <taxon>Tracheophyta</taxon>
        <taxon>Spermatophyta</taxon>
        <taxon>Magnoliopsida</taxon>
        <taxon>eudicotyledons</taxon>
        <taxon>Gunneridae</taxon>
        <taxon>Pentapetalae</taxon>
        <taxon>asterids</taxon>
        <taxon>lamiids</taxon>
        <taxon>Gentianales</taxon>
        <taxon>Rubiaceae</taxon>
        <taxon>Rubioideae</taxon>
        <taxon>Spermacoceae</taxon>
        <taxon>Hedyotis-Oldenlandia complex</taxon>
        <taxon>Oldenlandia</taxon>
    </lineage>
</organism>
<evidence type="ECO:0000313" key="9">
    <source>
        <dbReference type="EMBL" id="CAI9091014.1"/>
    </source>
</evidence>
<evidence type="ECO:0000259" key="7">
    <source>
        <dbReference type="PROSITE" id="PS50102"/>
    </source>
</evidence>
<dbReference type="SUPFAM" id="SSF47616">
    <property type="entry name" value="GST C-terminal domain-like"/>
    <property type="match status" value="1"/>
</dbReference>
<dbReference type="FunFam" id="1.20.1050.10:FF:000041">
    <property type="entry name" value="Lambda class glutathione S-transferase"/>
    <property type="match status" value="1"/>
</dbReference>
<reference evidence="9" key="1">
    <citation type="submission" date="2023-03" db="EMBL/GenBank/DDBJ databases">
        <authorList>
            <person name="Julca I."/>
        </authorList>
    </citation>
    <scope>NUCLEOTIDE SEQUENCE</scope>
</reference>
<keyword evidence="5" id="KW-0694">RNA-binding</keyword>
<comment type="catalytic activity">
    <reaction evidence="3">
        <text>RX + glutathione = an S-substituted glutathione + a halide anion + H(+)</text>
        <dbReference type="Rhea" id="RHEA:16437"/>
        <dbReference type="ChEBI" id="CHEBI:15378"/>
        <dbReference type="ChEBI" id="CHEBI:16042"/>
        <dbReference type="ChEBI" id="CHEBI:17792"/>
        <dbReference type="ChEBI" id="CHEBI:57925"/>
        <dbReference type="ChEBI" id="CHEBI:90779"/>
        <dbReference type="EC" id="2.5.1.18"/>
    </reaction>
</comment>
<dbReference type="SFLD" id="SFLDS00019">
    <property type="entry name" value="Glutathione_Transferase_(cytos"/>
    <property type="match status" value="1"/>
</dbReference>
<dbReference type="PANTHER" id="PTHR12603:SF10">
    <property type="entry name" value="TRANSCRIPTION FACTOR C2H2 FAMILY"/>
    <property type="match status" value="1"/>
</dbReference>
<dbReference type="GO" id="GO:0003723">
    <property type="term" value="F:RNA binding"/>
    <property type="evidence" value="ECO:0007669"/>
    <property type="project" value="UniProtKB-UniRule"/>
</dbReference>
<dbReference type="PANTHER" id="PTHR12603">
    <property type="entry name" value="CCR4-NOT TRANSCRIPTION COMPLEX RELATED"/>
    <property type="match status" value="1"/>
</dbReference>
<dbReference type="GO" id="GO:0030014">
    <property type="term" value="C:CCR4-NOT complex"/>
    <property type="evidence" value="ECO:0007669"/>
    <property type="project" value="InterPro"/>
</dbReference>
<evidence type="ECO:0000256" key="6">
    <source>
        <dbReference type="SAM" id="MobiDB-lite"/>
    </source>
</evidence>
<evidence type="ECO:0000256" key="2">
    <source>
        <dbReference type="ARBA" id="ARBA00022575"/>
    </source>
</evidence>
<evidence type="ECO:0000256" key="4">
    <source>
        <dbReference type="ARBA" id="ARBA00060732"/>
    </source>
</evidence>
<dbReference type="EC" id="2.5.1.18" evidence="1"/>
<dbReference type="Pfam" id="PF13417">
    <property type="entry name" value="GST_N_3"/>
    <property type="match status" value="1"/>
</dbReference>
<feature type="region of interest" description="Disordered" evidence="6">
    <location>
        <begin position="634"/>
        <end position="657"/>
    </location>
</feature>
<dbReference type="GO" id="GO:0009636">
    <property type="term" value="P:response to toxic substance"/>
    <property type="evidence" value="ECO:0007669"/>
    <property type="project" value="UniProtKB-KW"/>
</dbReference>
<comment type="similarity">
    <text evidence="4">Belongs to the GST superfamily. Lambda family.</text>
</comment>
<dbReference type="Gene3D" id="1.20.1050.10">
    <property type="match status" value="1"/>
</dbReference>
<feature type="domain" description="RRM" evidence="7">
    <location>
        <begin position="68"/>
        <end position="154"/>
    </location>
</feature>
<dbReference type="FunFam" id="3.30.70.330:FF:000161">
    <property type="entry name" value="RNA binding (RRM/RBD/RNP motifs) family protein"/>
    <property type="match status" value="1"/>
</dbReference>
<dbReference type="Proteomes" id="UP001161247">
    <property type="component" value="Chromosome 1"/>
</dbReference>
<keyword evidence="10" id="KW-1185">Reference proteome</keyword>
<dbReference type="GO" id="GO:0004842">
    <property type="term" value="F:ubiquitin-protein transferase activity"/>
    <property type="evidence" value="ECO:0007669"/>
    <property type="project" value="InterPro"/>
</dbReference>
<dbReference type="SFLD" id="SFLDG00358">
    <property type="entry name" value="Main_(cytGST)"/>
    <property type="match status" value="1"/>
</dbReference>
<protein>
    <recommendedName>
        <fullName evidence="1">glutathione transferase</fullName>
        <ecNumber evidence="1">2.5.1.18</ecNumber>
    </recommendedName>
</protein>
<dbReference type="SUPFAM" id="SSF52833">
    <property type="entry name" value="Thioredoxin-like"/>
    <property type="match status" value="1"/>
</dbReference>
<evidence type="ECO:0000256" key="1">
    <source>
        <dbReference type="ARBA" id="ARBA00012452"/>
    </source>
</evidence>
<dbReference type="CDD" id="cd00570">
    <property type="entry name" value="GST_N_family"/>
    <property type="match status" value="1"/>
</dbReference>
<evidence type="ECO:0000256" key="5">
    <source>
        <dbReference type="PROSITE-ProRule" id="PRU00176"/>
    </source>
</evidence>
<gene>
    <name evidence="9" type="ORF">OLC1_LOCUS3045</name>
</gene>
<dbReference type="PROSITE" id="PS50102">
    <property type="entry name" value="RRM"/>
    <property type="match status" value="1"/>
</dbReference>
<dbReference type="InterPro" id="IPR012677">
    <property type="entry name" value="Nucleotide-bd_a/b_plait_sf"/>
</dbReference>
<feature type="region of interest" description="Disordered" evidence="6">
    <location>
        <begin position="339"/>
        <end position="385"/>
    </location>
</feature>